<protein>
    <submittedName>
        <fullName evidence="1">Uncharacterized protein</fullName>
    </submittedName>
</protein>
<dbReference type="Proteomes" id="UP001642360">
    <property type="component" value="Unassembled WGS sequence"/>
</dbReference>
<evidence type="ECO:0000313" key="2">
    <source>
        <dbReference type="Proteomes" id="UP001642360"/>
    </source>
</evidence>
<comment type="caution">
    <text evidence="1">The sequence shown here is derived from an EMBL/GenBank/DDBJ whole genome shotgun (WGS) entry which is preliminary data.</text>
</comment>
<organism evidence="1 2">
    <name type="scientific">Ilex paraguariensis</name>
    <name type="common">yerba mate</name>
    <dbReference type="NCBI Taxonomy" id="185542"/>
    <lineage>
        <taxon>Eukaryota</taxon>
        <taxon>Viridiplantae</taxon>
        <taxon>Streptophyta</taxon>
        <taxon>Embryophyta</taxon>
        <taxon>Tracheophyta</taxon>
        <taxon>Spermatophyta</taxon>
        <taxon>Magnoliopsida</taxon>
        <taxon>eudicotyledons</taxon>
        <taxon>Gunneridae</taxon>
        <taxon>Pentapetalae</taxon>
        <taxon>asterids</taxon>
        <taxon>campanulids</taxon>
        <taxon>Aquifoliales</taxon>
        <taxon>Aquifoliaceae</taxon>
        <taxon>Ilex</taxon>
    </lineage>
</organism>
<accession>A0ABC8QXS9</accession>
<keyword evidence="2" id="KW-1185">Reference proteome</keyword>
<proteinExistence type="predicted"/>
<dbReference type="AlphaFoldDB" id="A0ABC8QXS9"/>
<reference evidence="1 2" key="1">
    <citation type="submission" date="2024-02" db="EMBL/GenBank/DDBJ databases">
        <authorList>
            <person name="Vignale AGUSTIN F."/>
            <person name="Sosa J E."/>
            <person name="Modenutti C."/>
        </authorList>
    </citation>
    <scope>NUCLEOTIDE SEQUENCE [LARGE SCALE GENOMIC DNA]</scope>
</reference>
<gene>
    <name evidence="1" type="ORF">ILEXP_LOCUS2440</name>
</gene>
<sequence>MLNRICLDSTGKRGSGLFQDLEVLFDVPRPDLHWSGLFSKASDLVNTALSDEFSNLPPLIRSDFLALSHHLLIRSAYLVPFEDSLSDVLSARYQPMLISYFSLIYSSQLKAYQSTHSLSRIPSAQSSLTAQATSSLDSNYQLNYNHLQLVFNAAHTSVALSN</sequence>
<dbReference type="EMBL" id="CAUOFW020000714">
    <property type="protein sequence ID" value="CAK9135489.1"/>
    <property type="molecule type" value="Genomic_DNA"/>
</dbReference>
<name>A0ABC8QXS9_9AQUA</name>
<evidence type="ECO:0000313" key="1">
    <source>
        <dbReference type="EMBL" id="CAK9135489.1"/>
    </source>
</evidence>